<dbReference type="AlphaFoldDB" id="A0AA40AAL1"/>
<proteinExistence type="predicted"/>
<dbReference type="EMBL" id="JAUIRO010000005">
    <property type="protein sequence ID" value="KAK0712362.1"/>
    <property type="molecule type" value="Genomic_DNA"/>
</dbReference>
<gene>
    <name evidence="1" type="ORF">B0T26DRAFT_676834</name>
</gene>
<organism evidence="1 2">
    <name type="scientific">Lasiosphaeria miniovina</name>
    <dbReference type="NCBI Taxonomy" id="1954250"/>
    <lineage>
        <taxon>Eukaryota</taxon>
        <taxon>Fungi</taxon>
        <taxon>Dikarya</taxon>
        <taxon>Ascomycota</taxon>
        <taxon>Pezizomycotina</taxon>
        <taxon>Sordariomycetes</taxon>
        <taxon>Sordariomycetidae</taxon>
        <taxon>Sordariales</taxon>
        <taxon>Lasiosphaeriaceae</taxon>
        <taxon>Lasiosphaeria</taxon>
    </lineage>
</organism>
<accession>A0AA40AAL1</accession>
<comment type="caution">
    <text evidence="1">The sequence shown here is derived from an EMBL/GenBank/DDBJ whole genome shotgun (WGS) entry which is preliminary data.</text>
</comment>
<name>A0AA40AAL1_9PEZI</name>
<evidence type="ECO:0000313" key="2">
    <source>
        <dbReference type="Proteomes" id="UP001172101"/>
    </source>
</evidence>
<dbReference type="GeneID" id="85323293"/>
<reference evidence="1" key="1">
    <citation type="submission" date="2023-06" db="EMBL/GenBank/DDBJ databases">
        <title>Genome-scale phylogeny and comparative genomics of the fungal order Sordariales.</title>
        <authorList>
            <consortium name="Lawrence Berkeley National Laboratory"/>
            <person name="Hensen N."/>
            <person name="Bonometti L."/>
            <person name="Westerberg I."/>
            <person name="Brannstrom I.O."/>
            <person name="Guillou S."/>
            <person name="Cros-Aarteil S."/>
            <person name="Calhoun S."/>
            <person name="Haridas S."/>
            <person name="Kuo A."/>
            <person name="Mondo S."/>
            <person name="Pangilinan J."/>
            <person name="Riley R."/>
            <person name="LaButti K."/>
            <person name="Andreopoulos B."/>
            <person name="Lipzen A."/>
            <person name="Chen C."/>
            <person name="Yanf M."/>
            <person name="Daum C."/>
            <person name="Ng V."/>
            <person name="Clum A."/>
            <person name="Steindorff A."/>
            <person name="Ohm R."/>
            <person name="Martin F."/>
            <person name="Silar P."/>
            <person name="Natvig D."/>
            <person name="Lalanne C."/>
            <person name="Gautier V."/>
            <person name="Ament-velasquez S.L."/>
            <person name="Kruys A."/>
            <person name="Hutchinson M.I."/>
            <person name="Powell A.J."/>
            <person name="Barry K."/>
            <person name="Miller A.N."/>
            <person name="Grigoriev I.V."/>
            <person name="Debuchy R."/>
            <person name="Gladieux P."/>
            <person name="Thoren M.H."/>
            <person name="Johannesson H."/>
        </authorList>
    </citation>
    <scope>NUCLEOTIDE SEQUENCE</scope>
    <source>
        <strain evidence="1">SMH2392-1A</strain>
    </source>
</reference>
<protein>
    <submittedName>
        <fullName evidence="1">Uncharacterized protein</fullName>
    </submittedName>
</protein>
<dbReference type="Proteomes" id="UP001172101">
    <property type="component" value="Unassembled WGS sequence"/>
</dbReference>
<keyword evidence="2" id="KW-1185">Reference proteome</keyword>
<evidence type="ECO:0000313" key="1">
    <source>
        <dbReference type="EMBL" id="KAK0712362.1"/>
    </source>
</evidence>
<sequence>MFLLYALRPALPRADTPALGALAAPATVPGPSLLGPRVIVGFLRERLDVVEKCLVYYRGHLDVLFFTNANADAAAVLDSINRAPEPLLRPLLRQLCALASAGIVFSQCTATTPSTATTLRTALRLCCLLAASNRGLGLSRILGLFGDRRPATALAAEWGEMKRVWRCLVAIRVWLRSTLGWAFVDLGPADVLASGQDEDLQRLNGGEYFRREMARMAILKQKMSRKTSPDRLKLYCLHISHQGAVLRLFRRLVRRFGDAETPTAVPKELTACLSDGLLSARHSSRFCLLLETERGSKLLLETADAEWYDDHVLITHMIESLATFCTEADVIAQSFCRAAAERGLAGADAAPNLPVSEAPRGGGGGGDRQYLLTSASGTSRHHVAARELLDFVRRPLGDPRVRPESVDHLFRHSLINHEECSLGLHYDWPTEFMLDAKAPDLSAGAQAADTSPELEPLLGMSGILGLR</sequence>
<dbReference type="RefSeq" id="XP_060293685.1">
    <property type="nucleotide sequence ID" value="XM_060440023.1"/>
</dbReference>